<dbReference type="GO" id="GO:0005634">
    <property type="term" value="C:nucleus"/>
    <property type="evidence" value="ECO:0007669"/>
    <property type="project" value="UniProtKB-SubCell"/>
</dbReference>
<dbReference type="GO" id="GO:0003677">
    <property type="term" value="F:DNA binding"/>
    <property type="evidence" value="ECO:0007669"/>
    <property type="project" value="UniProtKB-KW"/>
</dbReference>
<dbReference type="Proteomes" id="UP000636709">
    <property type="component" value="Unassembled WGS sequence"/>
</dbReference>
<feature type="region of interest" description="Disordered" evidence="6">
    <location>
        <begin position="159"/>
        <end position="262"/>
    </location>
</feature>
<dbReference type="InterPro" id="IPR015300">
    <property type="entry name" value="DNA-bd_pseudobarrel_sf"/>
</dbReference>
<evidence type="ECO:0000256" key="4">
    <source>
        <dbReference type="ARBA" id="ARBA00023163"/>
    </source>
</evidence>
<keyword evidence="5" id="KW-0539">Nucleus</keyword>
<dbReference type="AlphaFoldDB" id="A0A835A2V1"/>
<evidence type="ECO:0000313" key="9">
    <source>
        <dbReference type="Proteomes" id="UP000636709"/>
    </source>
</evidence>
<keyword evidence="4" id="KW-0804">Transcription</keyword>
<evidence type="ECO:0000256" key="1">
    <source>
        <dbReference type="ARBA" id="ARBA00004123"/>
    </source>
</evidence>
<feature type="compositionally biased region" description="Basic and acidic residues" evidence="6">
    <location>
        <begin position="183"/>
        <end position="203"/>
    </location>
</feature>
<keyword evidence="2" id="KW-0805">Transcription regulation</keyword>
<feature type="compositionally biased region" description="Basic residues" evidence="6">
    <location>
        <begin position="94"/>
        <end position="103"/>
    </location>
</feature>
<feature type="domain" description="TF-B3" evidence="7">
    <location>
        <begin position="277"/>
        <end position="370"/>
    </location>
</feature>
<feature type="compositionally biased region" description="Basic and acidic residues" evidence="6">
    <location>
        <begin position="114"/>
        <end position="123"/>
    </location>
</feature>
<evidence type="ECO:0000256" key="2">
    <source>
        <dbReference type="ARBA" id="ARBA00023015"/>
    </source>
</evidence>
<feature type="compositionally biased region" description="Basic and acidic residues" evidence="6">
    <location>
        <begin position="242"/>
        <end position="262"/>
    </location>
</feature>
<reference evidence="8" key="1">
    <citation type="submission" date="2020-07" db="EMBL/GenBank/DDBJ databases">
        <title>Genome sequence and genetic diversity analysis of an under-domesticated orphan crop, white fonio (Digitaria exilis).</title>
        <authorList>
            <person name="Bennetzen J.L."/>
            <person name="Chen S."/>
            <person name="Ma X."/>
            <person name="Wang X."/>
            <person name="Yssel A.E.J."/>
            <person name="Chaluvadi S.R."/>
            <person name="Johnson M."/>
            <person name="Gangashetty P."/>
            <person name="Hamidou F."/>
            <person name="Sanogo M.D."/>
            <person name="Zwaenepoel A."/>
            <person name="Wallace J."/>
            <person name="Van De Peer Y."/>
            <person name="Van Deynze A."/>
        </authorList>
    </citation>
    <scope>NUCLEOTIDE SEQUENCE</scope>
    <source>
        <tissue evidence="8">Leaves</tissue>
    </source>
</reference>
<dbReference type="PANTHER" id="PTHR31920">
    <property type="entry name" value="B3 DOMAIN-CONTAINING"/>
    <property type="match status" value="1"/>
</dbReference>
<dbReference type="InterPro" id="IPR050655">
    <property type="entry name" value="Plant_B3_domain"/>
</dbReference>
<evidence type="ECO:0000256" key="6">
    <source>
        <dbReference type="SAM" id="MobiDB-lite"/>
    </source>
</evidence>
<protein>
    <recommendedName>
        <fullName evidence="7">TF-B3 domain-containing protein</fullName>
    </recommendedName>
</protein>
<comment type="caution">
    <text evidence="8">The sequence shown here is derived from an EMBL/GenBank/DDBJ whole genome shotgun (WGS) entry which is preliminary data.</text>
</comment>
<dbReference type="SMART" id="SM01019">
    <property type="entry name" value="B3"/>
    <property type="match status" value="1"/>
</dbReference>
<evidence type="ECO:0000313" key="8">
    <source>
        <dbReference type="EMBL" id="KAF8652925.1"/>
    </source>
</evidence>
<dbReference type="CDD" id="cd10017">
    <property type="entry name" value="B3_DNA"/>
    <property type="match status" value="1"/>
</dbReference>
<dbReference type="Pfam" id="PF02362">
    <property type="entry name" value="B3"/>
    <property type="match status" value="1"/>
</dbReference>
<sequence>MLSDDQEKEDKMKKSRKKVSTASLEKMKKRKLCDDNKRKKMKIRDDKEGKNRFTSDHKLKNMKEPTTLSEKEKNKQKMNKTHKEKMCAADSKERKIRSGHNRVQKSGELSKALFGKEKKEKMMNKTISEELQSDEDGQEEVWKYGSKVKNGKVAATFCEEDKRKKGPNNTNTEKGIAPLTPAVKEKKMRPSESKEMMFHDKPNQRNVSSNVSKEKKMDTSSGSNYKKRKREEPQSLSKKEKRGWCDDNDKKTHHGRVQEKKENKICGSRKEENRKAPFAFFKFIYNYFEEFLLIPPAVAPNLEDLTNQHVYLEDSEKRRSKVRLSVVDGSLAFHQGWNIFVSDHLIKRGEFLLFECTARTIFSVRVFGIDSRERLCFKKDPKRAEHGVGSGPAQKDKNNETLISKQCKTKDASPLRSKERTVILISVSETSAHNEDIVNLTTSDADSRHHVTITNKDLKIVQSGVGKLPDVECGTMCIFSPTCSEIRQSSKITVTDAAPLAHENEGIMGNELEVHDLDDDLTRKQGIDSIPLDSITAVEKYQYNSEINISQNFYREYAVPGGFRCLEKWSKVIVNGTVLIEPEKTRKNGSKHFDGYGSIGLNTGNEYFCSEGNHTCVLPVFTMPVEESSSADRVSKCRHGGTEIDHNIIEKGGGMLQIIIFDSCLYLFSNVFVLKFTKGFIVEVIGK</sequence>
<feature type="region of interest" description="Disordered" evidence="6">
    <location>
        <begin position="1"/>
        <end position="123"/>
    </location>
</feature>
<feature type="compositionally biased region" description="Basic and acidic residues" evidence="6">
    <location>
        <begin position="32"/>
        <end position="75"/>
    </location>
</feature>
<dbReference type="Gene3D" id="2.40.330.10">
    <property type="entry name" value="DNA-binding pseudobarrel domain"/>
    <property type="match status" value="1"/>
</dbReference>
<dbReference type="OrthoDB" id="635132at2759"/>
<dbReference type="InterPro" id="IPR003340">
    <property type="entry name" value="B3_DNA-bd"/>
</dbReference>
<evidence type="ECO:0000256" key="3">
    <source>
        <dbReference type="ARBA" id="ARBA00023125"/>
    </source>
</evidence>
<proteinExistence type="predicted"/>
<keyword evidence="9" id="KW-1185">Reference proteome</keyword>
<dbReference type="SUPFAM" id="SSF101936">
    <property type="entry name" value="DNA-binding pseudobarrel domain"/>
    <property type="match status" value="1"/>
</dbReference>
<dbReference type="PROSITE" id="PS50863">
    <property type="entry name" value="B3"/>
    <property type="match status" value="1"/>
</dbReference>
<dbReference type="EMBL" id="JACEFO010002629">
    <property type="protein sequence ID" value="KAF8652925.1"/>
    <property type="molecule type" value="Genomic_DNA"/>
</dbReference>
<dbReference type="PANTHER" id="PTHR31920:SF144">
    <property type="entry name" value="B3 DOMAIN-CONTAINING PROTEIN OS02G0598200"/>
    <property type="match status" value="1"/>
</dbReference>
<organism evidence="8 9">
    <name type="scientific">Digitaria exilis</name>
    <dbReference type="NCBI Taxonomy" id="1010633"/>
    <lineage>
        <taxon>Eukaryota</taxon>
        <taxon>Viridiplantae</taxon>
        <taxon>Streptophyta</taxon>
        <taxon>Embryophyta</taxon>
        <taxon>Tracheophyta</taxon>
        <taxon>Spermatophyta</taxon>
        <taxon>Magnoliopsida</taxon>
        <taxon>Liliopsida</taxon>
        <taxon>Poales</taxon>
        <taxon>Poaceae</taxon>
        <taxon>PACMAD clade</taxon>
        <taxon>Panicoideae</taxon>
        <taxon>Panicodae</taxon>
        <taxon>Paniceae</taxon>
        <taxon>Anthephorinae</taxon>
        <taxon>Digitaria</taxon>
    </lineage>
</organism>
<keyword evidence="3" id="KW-0238">DNA-binding</keyword>
<accession>A0A835A2V1</accession>
<evidence type="ECO:0000259" key="7">
    <source>
        <dbReference type="PROSITE" id="PS50863"/>
    </source>
</evidence>
<gene>
    <name evidence="8" type="ORF">HU200_062354</name>
</gene>
<name>A0A835A2V1_9POAL</name>
<evidence type="ECO:0000256" key="5">
    <source>
        <dbReference type="ARBA" id="ARBA00023242"/>
    </source>
</evidence>
<feature type="compositionally biased region" description="Basic and acidic residues" evidence="6">
    <location>
        <begin position="84"/>
        <end position="93"/>
    </location>
</feature>
<comment type="subcellular location">
    <subcellularLocation>
        <location evidence="1">Nucleus</location>
    </subcellularLocation>
</comment>